<reference evidence="1" key="1">
    <citation type="submission" date="2021-07" db="EMBL/GenBank/DDBJ databases">
        <title>Candidatus Kaistella beijingensis sp. nov. isolated from a municipal wastewater treatment plant is involved in sludge foaming.</title>
        <authorList>
            <person name="Song Y."/>
            <person name="Liu S.-J."/>
        </authorList>
    </citation>
    <scope>NUCLEOTIDE SEQUENCE</scope>
    <source>
        <strain evidence="1">DSM 43998</strain>
    </source>
</reference>
<sequence length="56" mass="6127">MLEEALRKLLVEHAGSAAAADFELPSFRPEDPALRPGVDLYDKELMADLLDGDGTR</sequence>
<keyword evidence="2" id="KW-1185">Reference proteome</keyword>
<evidence type="ECO:0000313" key="1">
    <source>
        <dbReference type="EMBL" id="QXQ14424.1"/>
    </source>
</evidence>
<name>A0ABX8S980_9ACTN</name>
<evidence type="ECO:0000313" key="2">
    <source>
        <dbReference type="Proteomes" id="UP000887023"/>
    </source>
</evidence>
<organism evidence="1 2">
    <name type="scientific">Skermania pinensis</name>
    <dbReference type="NCBI Taxonomy" id="39122"/>
    <lineage>
        <taxon>Bacteria</taxon>
        <taxon>Bacillati</taxon>
        <taxon>Actinomycetota</taxon>
        <taxon>Actinomycetes</taxon>
        <taxon>Mycobacteriales</taxon>
        <taxon>Gordoniaceae</taxon>
        <taxon>Skermania</taxon>
    </lineage>
</organism>
<gene>
    <name evidence="1" type="ORF">KV203_03130</name>
</gene>
<dbReference type="EMBL" id="CP079105">
    <property type="protein sequence ID" value="QXQ14424.1"/>
    <property type="molecule type" value="Genomic_DNA"/>
</dbReference>
<accession>A0ABX8S980</accession>
<dbReference type="Proteomes" id="UP000887023">
    <property type="component" value="Chromosome"/>
</dbReference>
<dbReference type="RefSeq" id="WP_169797437.1">
    <property type="nucleotide sequence ID" value="NZ_CBCRUZ010000003.1"/>
</dbReference>
<protein>
    <submittedName>
        <fullName evidence="1">Uncharacterized protein</fullName>
    </submittedName>
</protein>
<proteinExistence type="predicted"/>